<dbReference type="AlphaFoldDB" id="A0A1W2ALQ5"/>
<dbReference type="RefSeq" id="WP_144009385.1">
    <property type="nucleotide sequence ID" value="NZ_FWYB01000001.1"/>
</dbReference>
<proteinExistence type="predicted"/>
<dbReference type="Proteomes" id="UP000192678">
    <property type="component" value="Unassembled WGS sequence"/>
</dbReference>
<reference evidence="1 2" key="1">
    <citation type="submission" date="2017-04" db="EMBL/GenBank/DDBJ databases">
        <authorList>
            <person name="Afonso C.L."/>
            <person name="Miller P.J."/>
            <person name="Scott M.A."/>
            <person name="Spackman E."/>
            <person name="Goraichik I."/>
            <person name="Dimitrov K.M."/>
            <person name="Suarez D.L."/>
            <person name="Swayne D.E."/>
        </authorList>
    </citation>
    <scope>NUCLEOTIDE SEQUENCE [LARGE SCALE GENOMIC DNA]</scope>
    <source>
        <strain evidence="1 2">DSM 19625</strain>
    </source>
</reference>
<accession>A0A1W2ALQ5</accession>
<name>A0A1W2ALQ5_9SPHI</name>
<dbReference type="OrthoDB" id="713665at2"/>
<dbReference type="EMBL" id="FWYB01000001">
    <property type="protein sequence ID" value="SMC61381.1"/>
    <property type="molecule type" value="Genomic_DNA"/>
</dbReference>
<sequence length="99" mass="11441">MNFMKYYVNFENPNMMITFDKEIEQLLGRTTPMGTEEYLLQKREAEGIQIGEAKGIAKGISKGRHDEALDIAREMLAEEEPLEKIIKYTKLSIEEIQSL</sequence>
<evidence type="ECO:0008006" key="3">
    <source>
        <dbReference type="Google" id="ProtNLM"/>
    </source>
</evidence>
<evidence type="ECO:0000313" key="1">
    <source>
        <dbReference type="EMBL" id="SMC61381.1"/>
    </source>
</evidence>
<protein>
    <recommendedName>
        <fullName evidence="3">Transposase/invertase (TIGR01784 family)</fullName>
    </recommendedName>
</protein>
<organism evidence="1 2">
    <name type="scientific">Pedobacter nyackensis</name>
    <dbReference type="NCBI Taxonomy" id="475255"/>
    <lineage>
        <taxon>Bacteria</taxon>
        <taxon>Pseudomonadati</taxon>
        <taxon>Bacteroidota</taxon>
        <taxon>Sphingobacteriia</taxon>
        <taxon>Sphingobacteriales</taxon>
        <taxon>Sphingobacteriaceae</taxon>
        <taxon>Pedobacter</taxon>
    </lineage>
</organism>
<gene>
    <name evidence="1" type="ORF">SAMN04488101_101720</name>
</gene>
<evidence type="ECO:0000313" key="2">
    <source>
        <dbReference type="Proteomes" id="UP000192678"/>
    </source>
</evidence>
<keyword evidence="2" id="KW-1185">Reference proteome</keyword>